<feature type="region of interest" description="Disordered" evidence="1">
    <location>
        <begin position="240"/>
        <end position="266"/>
    </location>
</feature>
<dbReference type="KEGG" id="lbc:LACBIDRAFT_300179"/>
<name>B0DG79_LACBS</name>
<keyword evidence="2" id="KW-0812">Transmembrane</keyword>
<dbReference type="EMBL" id="DS547108">
    <property type="protein sequence ID" value="EDR06596.1"/>
    <property type="molecule type" value="Genomic_DNA"/>
</dbReference>
<dbReference type="Gene3D" id="2.60.120.260">
    <property type="entry name" value="Galactose-binding domain-like"/>
    <property type="match status" value="1"/>
</dbReference>
<proteinExistence type="predicted"/>
<gene>
    <name evidence="3" type="ORF">LACBIDRAFT_300179</name>
</gene>
<keyword evidence="2" id="KW-1133">Transmembrane helix</keyword>
<organism evidence="4">
    <name type="scientific">Laccaria bicolor (strain S238N-H82 / ATCC MYA-4686)</name>
    <name type="common">Bicoloured deceiver</name>
    <name type="synonym">Laccaria laccata var. bicolor</name>
    <dbReference type="NCBI Taxonomy" id="486041"/>
    <lineage>
        <taxon>Eukaryota</taxon>
        <taxon>Fungi</taxon>
        <taxon>Dikarya</taxon>
        <taxon>Basidiomycota</taxon>
        <taxon>Agaricomycotina</taxon>
        <taxon>Agaricomycetes</taxon>
        <taxon>Agaricomycetidae</taxon>
        <taxon>Agaricales</taxon>
        <taxon>Agaricineae</taxon>
        <taxon>Hydnangiaceae</taxon>
        <taxon>Laccaria</taxon>
    </lineage>
</organism>
<keyword evidence="2" id="KW-0472">Membrane</keyword>
<dbReference type="HOGENOM" id="CLU_036313_2_0_1"/>
<dbReference type="AlphaFoldDB" id="B0DG79"/>
<evidence type="ECO:0000313" key="3">
    <source>
        <dbReference type="EMBL" id="EDR06596.1"/>
    </source>
</evidence>
<feature type="compositionally biased region" description="Low complexity" evidence="1">
    <location>
        <begin position="118"/>
        <end position="141"/>
    </location>
</feature>
<keyword evidence="4" id="KW-1185">Reference proteome</keyword>
<feature type="region of interest" description="Disordered" evidence="1">
    <location>
        <begin position="114"/>
        <end position="141"/>
    </location>
</feature>
<dbReference type="InParanoid" id="B0DG79"/>
<sequence>MTTKEGSTVTLDFIGTQLSWSGWIPTELPHGPSLGTYAVDGQTIPTSFTLKGLLPSASTTFYNQQNFQTPVLPYGSHELVGTYDGSLSISAPSASSSSSSSALSNSTASDGTRIFTTSSLKPSTSSSSSSSSSSPSPSSSPSFSSHIPLGAIISGSVGGLVPIILLIICFYKHRRSPSYKKAEVQPFDVPTAPQNNVHFYSDESHKPALHTTQPSTHSHDPPYTRKQQMEALTMQMRIPSPSTVDTSPARGSYTHGASGSRSRAVLHQGSGVRLSRQVQQGGMEVLVDLPPLYTPG</sequence>
<feature type="transmembrane region" description="Helical" evidence="2">
    <location>
        <begin position="147"/>
        <end position="171"/>
    </location>
</feature>
<dbReference type="GeneID" id="6078443"/>
<evidence type="ECO:0000256" key="1">
    <source>
        <dbReference type="SAM" id="MobiDB-lite"/>
    </source>
</evidence>
<dbReference type="Proteomes" id="UP000001194">
    <property type="component" value="Unassembled WGS sequence"/>
</dbReference>
<dbReference type="RefSeq" id="XP_001882968.1">
    <property type="nucleotide sequence ID" value="XM_001882933.1"/>
</dbReference>
<evidence type="ECO:0000256" key="2">
    <source>
        <dbReference type="SAM" id="Phobius"/>
    </source>
</evidence>
<dbReference type="OrthoDB" id="3052647at2759"/>
<accession>B0DG79</accession>
<protein>
    <submittedName>
        <fullName evidence="3">Predicted protein</fullName>
    </submittedName>
</protein>
<evidence type="ECO:0000313" key="4">
    <source>
        <dbReference type="Proteomes" id="UP000001194"/>
    </source>
</evidence>
<reference evidence="3 4" key="1">
    <citation type="journal article" date="2008" name="Nature">
        <title>The genome of Laccaria bicolor provides insights into mycorrhizal symbiosis.</title>
        <authorList>
            <person name="Martin F."/>
            <person name="Aerts A."/>
            <person name="Ahren D."/>
            <person name="Brun A."/>
            <person name="Danchin E.G.J."/>
            <person name="Duchaussoy F."/>
            <person name="Gibon J."/>
            <person name="Kohler A."/>
            <person name="Lindquist E."/>
            <person name="Pereda V."/>
            <person name="Salamov A."/>
            <person name="Shapiro H.J."/>
            <person name="Wuyts J."/>
            <person name="Blaudez D."/>
            <person name="Buee M."/>
            <person name="Brokstein P."/>
            <person name="Canbaeck B."/>
            <person name="Cohen D."/>
            <person name="Courty P.E."/>
            <person name="Coutinho P.M."/>
            <person name="Delaruelle C."/>
            <person name="Detter J.C."/>
            <person name="Deveau A."/>
            <person name="DiFazio S."/>
            <person name="Duplessis S."/>
            <person name="Fraissinet-Tachet L."/>
            <person name="Lucic E."/>
            <person name="Frey-Klett P."/>
            <person name="Fourrey C."/>
            <person name="Feussner I."/>
            <person name="Gay G."/>
            <person name="Grimwood J."/>
            <person name="Hoegger P.J."/>
            <person name="Jain P."/>
            <person name="Kilaru S."/>
            <person name="Labbe J."/>
            <person name="Lin Y.C."/>
            <person name="Legue V."/>
            <person name="Le Tacon F."/>
            <person name="Marmeisse R."/>
            <person name="Melayah D."/>
            <person name="Montanini B."/>
            <person name="Muratet M."/>
            <person name="Nehls U."/>
            <person name="Niculita-Hirzel H."/>
            <person name="Oudot-Le Secq M.P."/>
            <person name="Peter M."/>
            <person name="Quesneville H."/>
            <person name="Rajashekar B."/>
            <person name="Reich M."/>
            <person name="Rouhier N."/>
            <person name="Schmutz J."/>
            <person name="Yin T."/>
            <person name="Chalot M."/>
            <person name="Henrissat B."/>
            <person name="Kuees U."/>
            <person name="Lucas S."/>
            <person name="Van de Peer Y."/>
            <person name="Podila G.K."/>
            <person name="Polle A."/>
            <person name="Pukkila P.J."/>
            <person name="Richardson P.M."/>
            <person name="Rouze P."/>
            <person name="Sanders I.R."/>
            <person name="Stajich J.E."/>
            <person name="Tunlid A."/>
            <person name="Tuskan G."/>
            <person name="Grigoriev I.V."/>
        </authorList>
    </citation>
    <scope>NUCLEOTIDE SEQUENCE [LARGE SCALE GENOMIC DNA]</scope>
    <source>
        <strain evidence="4">S238N-H82 / ATCC MYA-4686</strain>
    </source>
</reference>